<dbReference type="Proteomes" id="UP000050791">
    <property type="component" value="Unassembled WGS sequence"/>
</dbReference>
<feature type="transmembrane region" description="Helical" evidence="1">
    <location>
        <begin position="5"/>
        <end position="23"/>
    </location>
</feature>
<reference evidence="3" key="1">
    <citation type="submission" date="2023-11" db="UniProtKB">
        <authorList>
            <consortium name="WormBaseParasite"/>
        </authorList>
    </citation>
    <scope>IDENTIFICATION</scope>
</reference>
<evidence type="ECO:0000313" key="2">
    <source>
        <dbReference type="Proteomes" id="UP000050791"/>
    </source>
</evidence>
<proteinExistence type="predicted"/>
<dbReference type="AlphaFoldDB" id="A0AA85ASK0"/>
<name>A0AA85ASK0_9TREM</name>
<keyword evidence="1" id="KW-0812">Transmembrane</keyword>
<sequence>MVFRLFICLYVIVLYIILQMIIVESNVNVNLADNVDENSLKEPTFWLLQEAENYFYFEWTPFFELKSGALKLNSKKYDITRQLKMDETASKLQTIGTACINEEYTITDHHLHIYLIDSVNSKRKLNYKRIFRVRSTTIGMTNKKPAYITWKINEKICNPHDAIVIFKKDSTGFHRMHIVSVEETAFYFDETLQDQEEIIITSYHENMFGLSELDDSELSIGPRTRKTRASSLES</sequence>
<protein>
    <submittedName>
        <fullName evidence="3">Uncharacterized protein</fullName>
    </submittedName>
</protein>
<evidence type="ECO:0000256" key="1">
    <source>
        <dbReference type="SAM" id="Phobius"/>
    </source>
</evidence>
<dbReference type="WBParaSite" id="SMTH1_105590.1">
    <property type="protein sequence ID" value="SMTH1_105590.1"/>
    <property type="gene ID" value="SMTH1_105590"/>
</dbReference>
<keyword evidence="1" id="KW-0472">Membrane</keyword>
<organism evidence="2 3">
    <name type="scientific">Schistosoma mattheei</name>
    <dbReference type="NCBI Taxonomy" id="31246"/>
    <lineage>
        <taxon>Eukaryota</taxon>
        <taxon>Metazoa</taxon>
        <taxon>Spiralia</taxon>
        <taxon>Lophotrochozoa</taxon>
        <taxon>Platyhelminthes</taxon>
        <taxon>Trematoda</taxon>
        <taxon>Digenea</taxon>
        <taxon>Strigeidida</taxon>
        <taxon>Schistosomatoidea</taxon>
        <taxon>Schistosomatidae</taxon>
        <taxon>Schistosoma</taxon>
    </lineage>
</organism>
<accession>A0AA85ASK0</accession>
<keyword evidence="1" id="KW-1133">Transmembrane helix</keyword>
<evidence type="ECO:0000313" key="3">
    <source>
        <dbReference type="WBParaSite" id="SMTH1_105590.1"/>
    </source>
</evidence>